<accession>A0A380SX58</accession>
<reference evidence="2" key="1">
    <citation type="submission" date="2018-07" db="EMBL/GenBank/DDBJ databases">
        <authorList>
            <person name="Blom J."/>
        </authorList>
    </citation>
    <scope>NUCLEOTIDE SEQUENCE [LARGE SCALE GENOMIC DNA]</scope>
    <source>
        <strain evidence="2">CCOS 864</strain>
    </source>
</reference>
<protein>
    <submittedName>
        <fullName evidence="1">Uncharacterized protein</fullName>
    </submittedName>
</protein>
<organism evidence="1 2">
    <name type="scientific">Pseudomonas wadenswilerensis</name>
    <dbReference type="NCBI Taxonomy" id="1785161"/>
    <lineage>
        <taxon>Bacteria</taxon>
        <taxon>Pseudomonadati</taxon>
        <taxon>Pseudomonadota</taxon>
        <taxon>Gammaproteobacteria</taxon>
        <taxon>Pseudomonadales</taxon>
        <taxon>Pseudomonadaceae</taxon>
        <taxon>Pseudomonas</taxon>
    </lineage>
</organism>
<keyword evidence="2" id="KW-1185">Reference proteome</keyword>
<sequence>MQKAFRTYSTAQLPAGFKYPEKYLELAKSVDLPNDFVWWFDDASTEGG</sequence>
<dbReference type="RefSeq" id="WP_167458870.1">
    <property type="nucleotide sequence ID" value="NZ_CBCSFG010000022.1"/>
</dbReference>
<gene>
    <name evidence="1" type="ORF">CCOS864_01778</name>
</gene>
<proteinExistence type="predicted"/>
<dbReference type="EMBL" id="UIDD01000006">
    <property type="protein sequence ID" value="SUQ62335.1"/>
    <property type="molecule type" value="Genomic_DNA"/>
</dbReference>
<evidence type="ECO:0000313" key="1">
    <source>
        <dbReference type="EMBL" id="SUQ62335.1"/>
    </source>
</evidence>
<dbReference type="Proteomes" id="UP000255177">
    <property type="component" value="Unassembled WGS sequence"/>
</dbReference>
<dbReference type="AlphaFoldDB" id="A0A380SX58"/>
<evidence type="ECO:0000313" key="2">
    <source>
        <dbReference type="Proteomes" id="UP000255177"/>
    </source>
</evidence>
<name>A0A380SX58_9PSED</name>